<feature type="domain" description="Glycosyltransferase subfamily 4-like N-terminal" evidence="1">
    <location>
        <begin position="32"/>
        <end position="204"/>
    </location>
</feature>
<sequence length="414" mass="45137">MMPSYQPPITAPPSSDQRWKIAIVTETYPPEINGVAQTMRQLAEGLAARGQMIQLIRPRQPHDASAPAPSSPSVIDEQCLPGLPIPGYRGLRFGLPAYGRLRRLWQGQGFDLVYIATPGPLGQTALMAARALDIPTLTGFHTHFQRYSQHYGIGWLMRPITASLRRFHNRSDATLVPTAELCASLTADGFANVHVFGRGVDTERFAPTWRSADLRRAWGCGDADLVALYVGRIAAEKNLTLALEGFRALQQTCPTARFVLVGDGPERQTLQRQHPDLIFAGARVGAELAAHYASGDLFVFPSLTETFGNVVTEAMASGLPVIAFDYAAAHEYLQSGVNGITVPFNDQAAFVQACRASVAEREHLRRLGQAARASALTLGWERVLKRVEEQAGAVIQHRRRQAEGAYASLATSSD</sequence>
<keyword evidence="3" id="KW-1185">Reference proteome</keyword>
<dbReference type="Proteomes" id="UP000198672">
    <property type="component" value="Unassembled WGS sequence"/>
</dbReference>
<name>A0A1H3ALZ5_ALLWA</name>
<dbReference type="EMBL" id="FNOW01000001">
    <property type="protein sequence ID" value="SDX30722.1"/>
    <property type="molecule type" value="Genomic_DNA"/>
</dbReference>
<dbReference type="Pfam" id="PF13439">
    <property type="entry name" value="Glyco_transf_4"/>
    <property type="match status" value="1"/>
</dbReference>
<gene>
    <name evidence="2" type="ORF">SAMN05421644_10137</name>
</gene>
<dbReference type="GO" id="GO:0016757">
    <property type="term" value="F:glycosyltransferase activity"/>
    <property type="evidence" value="ECO:0007669"/>
    <property type="project" value="TreeGrafter"/>
</dbReference>
<reference evidence="3" key="1">
    <citation type="submission" date="2016-10" db="EMBL/GenBank/DDBJ databases">
        <authorList>
            <person name="Varghese N."/>
            <person name="Submissions S."/>
        </authorList>
    </citation>
    <scope>NUCLEOTIDE SEQUENCE [LARGE SCALE GENOMIC DNA]</scope>
    <source>
        <strain evidence="3">DSM 173</strain>
    </source>
</reference>
<evidence type="ECO:0000313" key="2">
    <source>
        <dbReference type="EMBL" id="SDX30722.1"/>
    </source>
</evidence>
<dbReference type="AlphaFoldDB" id="A0A1H3ALZ5"/>
<protein>
    <submittedName>
        <fullName evidence="2">Glycosyltransferase involved in cell wall bisynthesis</fullName>
    </submittedName>
</protein>
<organism evidence="2 3">
    <name type="scientific">Allochromatium warmingii</name>
    <name type="common">Chromatium warmingii</name>
    <dbReference type="NCBI Taxonomy" id="61595"/>
    <lineage>
        <taxon>Bacteria</taxon>
        <taxon>Pseudomonadati</taxon>
        <taxon>Pseudomonadota</taxon>
        <taxon>Gammaproteobacteria</taxon>
        <taxon>Chromatiales</taxon>
        <taxon>Chromatiaceae</taxon>
        <taxon>Allochromatium</taxon>
    </lineage>
</organism>
<evidence type="ECO:0000259" key="1">
    <source>
        <dbReference type="Pfam" id="PF13439"/>
    </source>
</evidence>
<dbReference type="InterPro" id="IPR050194">
    <property type="entry name" value="Glycosyltransferase_grp1"/>
</dbReference>
<dbReference type="RefSeq" id="WP_245709030.1">
    <property type="nucleotide sequence ID" value="NZ_FNOW01000001.1"/>
</dbReference>
<accession>A0A1H3ALZ5</accession>
<dbReference type="Gene3D" id="3.40.50.2000">
    <property type="entry name" value="Glycogen Phosphorylase B"/>
    <property type="match status" value="2"/>
</dbReference>
<dbReference type="PANTHER" id="PTHR45947">
    <property type="entry name" value="SULFOQUINOVOSYL TRANSFERASE SQD2"/>
    <property type="match status" value="1"/>
</dbReference>
<dbReference type="STRING" id="61595.SAMN05421644_10137"/>
<dbReference type="CDD" id="cd03814">
    <property type="entry name" value="GT4-like"/>
    <property type="match status" value="1"/>
</dbReference>
<evidence type="ECO:0000313" key="3">
    <source>
        <dbReference type="Proteomes" id="UP000198672"/>
    </source>
</evidence>
<dbReference type="Pfam" id="PF13692">
    <property type="entry name" value="Glyco_trans_1_4"/>
    <property type="match status" value="1"/>
</dbReference>
<dbReference type="InterPro" id="IPR028098">
    <property type="entry name" value="Glyco_trans_4-like_N"/>
</dbReference>
<proteinExistence type="predicted"/>
<dbReference type="PANTHER" id="PTHR45947:SF3">
    <property type="entry name" value="SULFOQUINOVOSYL TRANSFERASE SQD2"/>
    <property type="match status" value="1"/>
</dbReference>
<dbReference type="SUPFAM" id="SSF53756">
    <property type="entry name" value="UDP-Glycosyltransferase/glycogen phosphorylase"/>
    <property type="match status" value="1"/>
</dbReference>
<keyword evidence="2" id="KW-0808">Transferase</keyword>